<proteinExistence type="predicted"/>
<accession>A0A8T0RSA9</accession>
<gene>
    <name evidence="1" type="ORF">PVAP13_5NG242581</name>
</gene>
<dbReference type="Proteomes" id="UP000823388">
    <property type="component" value="Chromosome 5N"/>
</dbReference>
<reference evidence="1" key="1">
    <citation type="submission" date="2020-05" db="EMBL/GenBank/DDBJ databases">
        <title>WGS assembly of Panicum virgatum.</title>
        <authorList>
            <person name="Lovell J.T."/>
            <person name="Jenkins J."/>
            <person name="Shu S."/>
            <person name="Juenger T.E."/>
            <person name="Schmutz J."/>
        </authorList>
    </citation>
    <scope>NUCLEOTIDE SEQUENCE</scope>
    <source>
        <strain evidence="1">AP13</strain>
    </source>
</reference>
<evidence type="ECO:0000313" key="2">
    <source>
        <dbReference type="Proteomes" id="UP000823388"/>
    </source>
</evidence>
<dbReference type="EMBL" id="CM029046">
    <property type="protein sequence ID" value="KAG2589302.1"/>
    <property type="molecule type" value="Genomic_DNA"/>
</dbReference>
<organism evidence="1 2">
    <name type="scientific">Panicum virgatum</name>
    <name type="common">Blackwell switchgrass</name>
    <dbReference type="NCBI Taxonomy" id="38727"/>
    <lineage>
        <taxon>Eukaryota</taxon>
        <taxon>Viridiplantae</taxon>
        <taxon>Streptophyta</taxon>
        <taxon>Embryophyta</taxon>
        <taxon>Tracheophyta</taxon>
        <taxon>Spermatophyta</taxon>
        <taxon>Magnoliopsida</taxon>
        <taxon>Liliopsida</taxon>
        <taxon>Poales</taxon>
        <taxon>Poaceae</taxon>
        <taxon>PACMAD clade</taxon>
        <taxon>Panicoideae</taxon>
        <taxon>Panicodae</taxon>
        <taxon>Paniceae</taxon>
        <taxon>Panicinae</taxon>
        <taxon>Panicum</taxon>
        <taxon>Panicum sect. Hiantes</taxon>
    </lineage>
</organism>
<evidence type="ECO:0000313" key="1">
    <source>
        <dbReference type="EMBL" id="KAG2589302.1"/>
    </source>
</evidence>
<sequence>MQVLDISISILKLRSEVLSLFLKELYHCVAQADSGFALDDLVLSVAYCLLTLSYHLISGDNCCLKLFLLSNLPVQLAMSNLCLTRQVDNPAAL</sequence>
<comment type="caution">
    <text evidence="1">The sequence shown here is derived from an EMBL/GenBank/DDBJ whole genome shotgun (WGS) entry which is preliminary data.</text>
</comment>
<name>A0A8T0RSA9_PANVG</name>
<keyword evidence="2" id="KW-1185">Reference proteome</keyword>
<protein>
    <submittedName>
        <fullName evidence="1">Uncharacterized protein</fullName>
    </submittedName>
</protein>
<dbReference type="AlphaFoldDB" id="A0A8T0RSA9"/>